<feature type="domain" description="Cobalamin synthesis G N-terminal" evidence="2">
    <location>
        <begin position="58"/>
        <end position="138"/>
    </location>
</feature>
<keyword evidence="5" id="KW-1185">Reference proteome</keyword>
<dbReference type="Gene3D" id="3.40.50.11220">
    <property type="match status" value="1"/>
</dbReference>
<evidence type="ECO:0000259" key="2">
    <source>
        <dbReference type="Pfam" id="PF11760"/>
    </source>
</evidence>
<dbReference type="KEGG" id="has:Halsa_2195"/>
<evidence type="ECO:0000259" key="3">
    <source>
        <dbReference type="Pfam" id="PF11761"/>
    </source>
</evidence>
<dbReference type="Pfam" id="PF11760">
    <property type="entry name" value="CbiG_N"/>
    <property type="match status" value="1"/>
</dbReference>
<reference evidence="4 5" key="1">
    <citation type="submission" date="2010-11" db="EMBL/GenBank/DDBJ databases">
        <title>Complete sequence of Halanaerobium sp. sapolanicus.</title>
        <authorList>
            <consortium name="US DOE Joint Genome Institute"/>
            <person name="Lucas S."/>
            <person name="Copeland A."/>
            <person name="Lapidus A."/>
            <person name="Cheng J.-F."/>
            <person name="Bruce D."/>
            <person name="Goodwin L."/>
            <person name="Pitluck S."/>
            <person name="Davenport K."/>
            <person name="Detter J.C."/>
            <person name="Han C."/>
            <person name="Tapia R."/>
            <person name="Land M."/>
            <person name="Hauser L."/>
            <person name="Jeffries C."/>
            <person name="Kyrpides N."/>
            <person name="Ivanova N."/>
            <person name="Mikhailova N."/>
            <person name="Begemann M.B."/>
            <person name="Mormile M.R."/>
            <person name="Wall J.D."/>
            <person name="Elias D.A."/>
            <person name="Woyke T."/>
        </authorList>
    </citation>
    <scope>NUCLEOTIDE SEQUENCE [LARGE SCALE GENOMIC DNA]</scope>
    <source>
        <strain evidence="5">sapolanicus</strain>
    </source>
</reference>
<sequence length="370" mass="40967">MGQLNKAETKIAIIALTSGGKNLALNLLKKMDGIEIYLPEKMKEKSGNYNYYSSLQDLTAELFKSYDGLVFVMALGIVIRMIAPHLQSKKSDPAVVTIDEKGNNVISTLSGHLGGANKLSLDIAQKIGANAVITTATDCHNLEAIDLLAQRIGCEIQPFTRLKYANAALVNGKKLNIFTDYQLEIETNEQINIVPLKLREKKDCRNKKNKMNNSCQEAEFSVVISNEKLKLQKDELQLIPQNIIIGIGCRKNVPELKITEAVDDLLQELKLHKKSIKKIATIDLKKDEKGILDFAEKNKLDIEIVDRTEIEKIEADLNIEKSKFVKKITGIAAAAAPAAILSSGKGNLIMDKRKFSGITLAVFEEEFGNE</sequence>
<dbReference type="InterPro" id="IPR052553">
    <property type="entry name" value="CbiG_hydrolase"/>
</dbReference>
<organism evidence="4 5">
    <name type="scientific">Halanaerobium hydrogeniformans</name>
    <name type="common">Halanaerobium sp. (strain sapolanicus)</name>
    <dbReference type="NCBI Taxonomy" id="656519"/>
    <lineage>
        <taxon>Bacteria</taxon>
        <taxon>Bacillati</taxon>
        <taxon>Bacillota</taxon>
        <taxon>Clostridia</taxon>
        <taxon>Halanaerobiales</taxon>
        <taxon>Halanaerobiaceae</taxon>
        <taxon>Halanaerobium</taxon>
    </lineage>
</organism>
<dbReference type="InterPro" id="IPR021745">
    <property type="entry name" value="CbiG_mid"/>
</dbReference>
<name>E4RK37_HALHG</name>
<reference evidence="4 5" key="2">
    <citation type="journal article" date="2011" name="J. Bacteriol.">
        <title>Complete Genome Sequence of the Haloalkaliphilic, Hydrogen Producing Halanaerobium hydrogenoformans.</title>
        <authorList>
            <person name="Brown S.D."/>
            <person name="Begemann M.B."/>
            <person name="Mormile M.R."/>
            <person name="Wall J.D."/>
            <person name="Han C.S."/>
            <person name="Goodwin L.A."/>
            <person name="Pitluck S."/>
            <person name="Land M.L."/>
            <person name="Hauser L.J."/>
            <person name="Elias D.A."/>
        </authorList>
    </citation>
    <scope>NUCLEOTIDE SEQUENCE [LARGE SCALE GENOMIC DNA]</scope>
    <source>
        <strain evidence="5">sapolanicus</strain>
    </source>
</reference>
<dbReference type="Pfam" id="PF11761">
    <property type="entry name" value="CbiG_mid"/>
    <property type="match status" value="1"/>
</dbReference>
<evidence type="ECO:0000313" key="5">
    <source>
        <dbReference type="Proteomes" id="UP000007434"/>
    </source>
</evidence>
<dbReference type="PANTHER" id="PTHR37477:SF1">
    <property type="entry name" value="COBALT-PRECORRIN-5A HYDROLASE"/>
    <property type="match status" value="1"/>
</dbReference>
<protein>
    <submittedName>
        <fullName evidence="4">Cobalamin (Vitamin B12) biosynthesis CbiG protein</fullName>
    </submittedName>
</protein>
<evidence type="ECO:0000313" key="4">
    <source>
        <dbReference type="EMBL" id="ADQ15607.1"/>
    </source>
</evidence>
<dbReference type="Pfam" id="PF01890">
    <property type="entry name" value="CbiG_C"/>
    <property type="match status" value="1"/>
</dbReference>
<dbReference type="eggNOG" id="COG2073">
    <property type="taxonomic scope" value="Bacteria"/>
</dbReference>
<dbReference type="AlphaFoldDB" id="E4RK37"/>
<dbReference type="HOGENOM" id="CLU_028397_0_0_9"/>
<dbReference type="OrthoDB" id="9781023at2"/>
<dbReference type="PANTHER" id="PTHR37477">
    <property type="entry name" value="COBALT-PRECORRIN-5A HYDROLASE"/>
    <property type="match status" value="1"/>
</dbReference>
<gene>
    <name evidence="4" type="ordered locus">Halsa_2195</name>
</gene>
<proteinExistence type="predicted"/>
<dbReference type="STRING" id="656519.Halsa_2195"/>
<dbReference type="EMBL" id="CP002304">
    <property type="protein sequence ID" value="ADQ15607.1"/>
    <property type="molecule type" value="Genomic_DNA"/>
</dbReference>
<dbReference type="RefSeq" id="WP_013406674.1">
    <property type="nucleotide sequence ID" value="NC_014654.1"/>
</dbReference>
<dbReference type="SUPFAM" id="SSF159664">
    <property type="entry name" value="CobE/GbiG C-terminal domain-like"/>
    <property type="match status" value="1"/>
</dbReference>
<dbReference type="InterPro" id="IPR021744">
    <property type="entry name" value="CbiG_N"/>
</dbReference>
<dbReference type="InterPro" id="IPR036518">
    <property type="entry name" value="CobE/GbiG_C_sf"/>
</dbReference>
<dbReference type="GO" id="GO:0009236">
    <property type="term" value="P:cobalamin biosynthetic process"/>
    <property type="evidence" value="ECO:0007669"/>
    <property type="project" value="InterPro"/>
</dbReference>
<dbReference type="Gene3D" id="3.30.420.180">
    <property type="entry name" value="CobE/GbiG C-terminal domain"/>
    <property type="match status" value="1"/>
</dbReference>
<feature type="domain" description="Cobalamin biosynthesis central region" evidence="3">
    <location>
        <begin position="144"/>
        <end position="240"/>
    </location>
</feature>
<dbReference type="SUPFAM" id="SSF159672">
    <property type="entry name" value="CbiG N-terminal domain-like"/>
    <property type="match status" value="1"/>
</dbReference>
<dbReference type="Proteomes" id="UP000007434">
    <property type="component" value="Chromosome"/>
</dbReference>
<feature type="domain" description="CobE/GbiG C-terminal" evidence="1">
    <location>
        <begin position="243"/>
        <end position="362"/>
    </location>
</feature>
<evidence type="ECO:0000259" key="1">
    <source>
        <dbReference type="Pfam" id="PF01890"/>
    </source>
</evidence>
<accession>E4RK37</accession>
<dbReference type="InterPro" id="IPR038029">
    <property type="entry name" value="GbiG_N_sf"/>
</dbReference>
<dbReference type="InterPro" id="IPR002750">
    <property type="entry name" value="CobE/GbiG_C"/>
</dbReference>